<feature type="transmembrane region" description="Helical" evidence="1">
    <location>
        <begin position="176"/>
        <end position="192"/>
    </location>
</feature>
<gene>
    <name evidence="2" type="ORF">SAMN02745207_00584</name>
</gene>
<feature type="transmembrane region" description="Helical" evidence="1">
    <location>
        <begin position="105"/>
        <end position="125"/>
    </location>
</feature>
<evidence type="ECO:0008006" key="4">
    <source>
        <dbReference type="Google" id="ProtNLM"/>
    </source>
</evidence>
<keyword evidence="1" id="KW-1133">Transmembrane helix</keyword>
<feature type="transmembrane region" description="Helical" evidence="1">
    <location>
        <begin position="372"/>
        <end position="391"/>
    </location>
</feature>
<dbReference type="AlphaFoldDB" id="A0A1M5RKZ5"/>
<feature type="transmembrane region" description="Helical" evidence="1">
    <location>
        <begin position="198"/>
        <end position="214"/>
    </location>
</feature>
<evidence type="ECO:0000313" key="2">
    <source>
        <dbReference type="EMBL" id="SHH26786.1"/>
    </source>
</evidence>
<proteinExistence type="predicted"/>
<dbReference type="STRING" id="1121316.SAMN02745207_00584"/>
<name>A0A1M5RKZ5_9CLOT</name>
<evidence type="ECO:0000313" key="3">
    <source>
        <dbReference type="Proteomes" id="UP000184447"/>
    </source>
</evidence>
<accession>A0A1M5RKZ5</accession>
<evidence type="ECO:0000256" key="1">
    <source>
        <dbReference type="SAM" id="Phobius"/>
    </source>
</evidence>
<feature type="transmembrane region" description="Helical" evidence="1">
    <location>
        <begin position="31"/>
        <end position="51"/>
    </location>
</feature>
<sequence length="452" mass="53454">MEVSFIFILLISLIIIYILLWIREIVVKKNFLGIGTIIFGGLILNIILYLFKWSDFLINEDIDSSTYLIFIYINIAFIICMLFSEKFKNLNIRKIIMRERYLKIFKKKINICHIINGVYILLLLVENYIGSKNIFPYIFGIDIHAYSAPIISFFTRSLFVIFVYNYLGYDNFKKKIFIIYPLIDVMILMVGRGARMEVFIAYFEILIFFFMYNANKIKEDYFIIAKAISISLVILFIGVSMGNFRVHNQTKGMVLIEETSSEDDEEVEQDYSVGYKDMIQYSGPLKESSILPWYYGYFPMSFANLNLSIKDIKENNVQTYGIYTARPILVGLFELDNLVHNYKDMEYAQQFKKYYTPAATVTTGFTEFYLDFGNFAFISIMVYAFVLLYFYNGLRKNPYFLVFYSFFVGQWFFMSFQNTMIKVITIYGLIFLFIIYKFLTVHENYNNRIDKA</sequence>
<feature type="transmembrane region" description="Helical" evidence="1">
    <location>
        <begin position="420"/>
        <end position="439"/>
    </location>
</feature>
<keyword evidence="1" id="KW-0472">Membrane</keyword>
<dbReference type="Proteomes" id="UP000184447">
    <property type="component" value="Unassembled WGS sequence"/>
</dbReference>
<keyword evidence="1" id="KW-0812">Transmembrane</keyword>
<feature type="transmembrane region" description="Helical" evidence="1">
    <location>
        <begin position="6"/>
        <end position="22"/>
    </location>
</feature>
<feature type="transmembrane region" description="Helical" evidence="1">
    <location>
        <begin position="145"/>
        <end position="164"/>
    </location>
</feature>
<organism evidence="2 3">
    <name type="scientific">Clostridium grantii DSM 8605</name>
    <dbReference type="NCBI Taxonomy" id="1121316"/>
    <lineage>
        <taxon>Bacteria</taxon>
        <taxon>Bacillati</taxon>
        <taxon>Bacillota</taxon>
        <taxon>Clostridia</taxon>
        <taxon>Eubacteriales</taxon>
        <taxon>Clostridiaceae</taxon>
        <taxon>Clostridium</taxon>
    </lineage>
</organism>
<feature type="transmembrane region" description="Helical" evidence="1">
    <location>
        <begin position="398"/>
        <end position="414"/>
    </location>
</feature>
<feature type="transmembrane region" description="Helical" evidence="1">
    <location>
        <begin position="221"/>
        <end position="241"/>
    </location>
</feature>
<reference evidence="2 3" key="1">
    <citation type="submission" date="2016-11" db="EMBL/GenBank/DDBJ databases">
        <authorList>
            <person name="Jaros S."/>
            <person name="Januszkiewicz K."/>
            <person name="Wedrychowicz H."/>
        </authorList>
    </citation>
    <scope>NUCLEOTIDE SEQUENCE [LARGE SCALE GENOMIC DNA]</scope>
    <source>
        <strain evidence="2 3">DSM 8605</strain>
    </source>
</reference>
<protein>
    <recommendedName>
        <fullName evidence="4">Oligosaccharide repeat unit polymerase</fullName>
    </recommendedName>
</protein>
<dbReference type="EMBL" id="FQXM01000003">
    <property type="protein sequence ID" value="SHH26786.1"/>
    <property type="molecule type" value="Genomic_DNA"/>
</dbReference>
<keyword evidence="3" id="KW-1185">Reference proteome</keyword>
<feature type="transmembrane region" description="Helical" evidence="1">
    <location>
        <begin position="66"/>
        <end position="84"/>
    </location>
</feature>